<evidence type="ECO:0000313" key="1">
    <source>
        <dbReference type="EMBL" id="DAE30569.1"/>
    </source>
</evidence>
<dbReference type="EMBL" id="BK059104">
    <property type="protein sequence ID" value="DAE30569.1"/>
    <property type="molecule type" value="Genomic_DNA"/>
</dbReference>
<proteinExistence type="predicted"/>
<accession>A0A8S5RHK5</accession>
<organism evidence="1">
    <name type="scientific">virus sp. ctiha2</name>
    <dbReference type="NCBI Taxonomy" id="2827299"/>
    <lineage>
        <taxon>Viruses</taxon>
    </lineage>
</organism>
<reference evidence="1" key="1">
    <citation type="journal article" date="2021" name="Proc. Natl. Acad. Sci. U.S.A.">
        <title>A Catalog of Tens of Thousands of Viruses from Human Metagenomes Reveals Hidden Associations with Chronic Diseases.</title>
        <authorList>
            <person name="Tisza M.J."/>
            <person name="Buck C.B."/>
        </authorList>
    </citation>
    <scope>NUCLEOTIDE SEQUENCE</scope>
    <source>
        <strain evidence="1">Ctiha2</strain>
    </source>
</reference>
<sequence length="63" mass="7467">MINIFRIEKTEVVNGCVCWGRPEYDDVYEVYCNDEFVCRMSSDPTILVDKINDVLNSYRRIII</sequence>
<name>A0A8S5RHK5_9VIRU</name>
<protein>
    <submittedName>
        <fullName evidence="1">Uncharacterized protein</fullName>
    </submittedName>
</protein>